<dbReference type="PANTHER" id="PTHR23316">
    <property type="entry name" value="IMPORTIN ALPHA"/>
    <property type="match status" value="1"/>
</dbReference>
<dbReference type="InterPro" id="IPR011989">
    <property type="entry name" value="ARM-like"/>
</dbReference>
<organism evidence="4 5">
    <name type="scientific">Parelaphostrongylus tenuis</name>
    <name type="common">Meningeal worm</name>
    <dbReference type="NCBI Taxonomy" id="148309"/>
    <lineage>
        <taxon>Eukaryota</taxon>
        <taxon>Metazoa</taxon>
        <taxon>Ecdysozoa</taxon>
        <taxon>Nematoda</taxon>
        <taxon>Chromadorea</taxon>
        <taxon>Rhabditida</taxon>
        <taxon>Rhabditina</taxon>
        <taxon>Rhabditomorpha</taxon>
        <taxon>Strongyloidea</taxon>
        <taxon>Metastrongylidae</taxon>
        <taxon>Parelaphostrongylus</taxon>
    </lineage>
</organism>
<evidence type="ECO:0000256" key="2">
    <source>
        <dbReference type="ARBA" id="ARBA00022448"/>
    </source>
</evidence>
<comment type="caution">
    <text evidence="4">The sequence shown here is derived from an EMBL/GenBank/DDBJ whole genome shotgun (WGS) entry which is preliminary data.</text>
</comment>
<keyword evidence="5" id="KW-1185">Reference proteome</keyword>
<sequence length="202" mass="22391">MSMGSDDLTQCVVDLGVLSEIIQLFERSKSTTVVEECCRLISNIIAGTQSQIQAVIDAGIMPFILKVLDSGDFKCQFEASWAVANLALGGTLKQVLCLLEENAIPILCAALAHSNVDLLNNILETLHTLLNAVSSCCPERFDEVRNSVEENGGLYRMERLQESESDKVYHTACRIITVFFDDEVNEEESKSSEESHLMDYSF</sequence>
<dbReference type="AlphaFoldDB" id="A0AAD5MXF6"/>
<comment type="similarity">
    <text evidence="1">Belongs to the importin alpha family.</text>
</comment>
<dbReference type="Proteomes" id="UP001196413">
    <property type="component" value="Unassembled WGS sequence"/>
</dbReference>
<name>A0AAD5MXF6_PARTN</name>
<dbReference type="SUPFAM" id="SSF48371">
    <property type="entry name" value="ARM repeat"/>
    <property type="match status" value="1"/>
</dbReference>
<evidence type="ECO:0000256" key="3">
    <source>
        <dbReference type="ARBA" id="ARBA00022927"/>
    </source>
</evidence>
<dbReference type="EMBL" id="JAHQIW010001531">
    <property type="protein sequence ID" value="KAJ1352724.1"/>
    <property type="molecule type" value="Genomic_DNA"/>
</dbReference>
<dbReference type="Pfam" id="PF00514">
    <property type="entry name" value="Arm"/>
    <property type="match status" value="2"/>
</dbReference>
<dbReference type="InterPro" id="IPR016024">
    <property type="entry name" value="ARM-type_fold"/>
</dbReference>
<keyword evidence="3" id="KW-0653">Protein transport</keyword>
<accession>A0AAD5MXF6</accession>
<dbReference type="InterPro" id="IPR000225">
    <property type="entry name" value="Armadillo"/>
</dbReference>
<evidence type="ECO:0000256" key="1">
    <source>
        <dbReference type="ARBA" id="ARBA00010394"/>
    </source>
</evidence>
<evidence type="ECO:0000313" key="4">
    <source>
        <dbReference type="EMBL" id="KAJ1352724.1"/>
    </source>
</evidence>
<keyword evidence="2" id="KW-0813">Transport</keyword>
<reference evidence="4" key="1">
    <citation type="submission" date="2021-06" db="EMBL/GenBank/DDBJ databases">
        <title>Parelaphostrongylus tenuis whole genome reference sequence.</title>
        <authorList>
            <person name="Garwood T.J."/>
            <person name="Larsen P.A."/>
            <person name="Fountain-Jones N.M."/>
            <person name="Garbe J.R."/>
            <person name="Macchietto M.G."/>
            <person name="Kania S.A."/>
            <person name="Gerhold R.W."/>
            <person name="Richards J.E."/>
            <person name="Wolf T.M."/>
        </authorList>
    </citation>
    <scope>NUCLEOTIDE SEQUENCE</scope>
    <source>
        <strain evidence="4">MNPRO001-30</strain>
        <tissue evidence="4">Meninges</tissue>
    </source>
</reference>
<dbReference type="InterPro" id="IPR032413">
    <property type="entry name" value="Arm_3"/>
</dbReference>
<proteinExistence type="inferred from homology"/>
<dbReference type="Pfam" id="PF16186">
    <property type="entry name" value="Arm_3"/>
    <property type="match status" value="1"/>
</dbReference>
<dbReference type="Gene3D" id="1.25.10.10">
    <property type="entry name" value="Leucine-rich Repeat Variant"/>
    <property type="match status" value="1"/>
</dbReference>
<gene>
    <name evidence="4" type="ORF">KIN20_009129</name>
</gene>
<protein>
    <submittedName>
        <fullName evidence="4">Uncharacterized protein</fullName>
    </submittedName>
</protein>
<dbReference type="GO" id="GO:0015031">
    <property type="term" value="P:protein transport"/>
    <property type="evidence" value="ECO:0007669"/>
    <property type="project" value="UniProtKB-KW"/>
</dbReference>
<evidence type="ECO:0000313" key="5">
    <source>
        <dbReference type="Proteomes" id="UP001196413"/>
    </source>
</evidence>
<dbReference type="SMART" id="SM00185">
    <property type="entry name" value="ARM"/>
    <property type="match status" value="3"/>
</dbReference>